<reference evidence="4" key="3">
    <citation type="submission" date="2022-09" db="EMBL/GenBank/DDBJ databases">
        <title>Complete genome sequence of Vulcanisaeta souniana.</title>
        <authorList>
            <person name="Kato S."/>
            <person name="Itoh T."/>
            <person name="Ohkuma M."/>
        </authorList>
    </citation>
    <scope>NUCLEOTIDE SEQUENCE [LARGE SCALE GENOMIC DNA]</scope>
    <source>
        <strain evidence="4">JCM 11219</strain>
    </source>
</reference>
<evidence type="ECO:0000313" key="3">
    <source>
        <dbReference type="Proteomes" id="UP000657075"/>
    </source>
</evidence>
<dbReference type="Proteomes" id="UP000657075">
    <property type="component" value="Unassembled WGS sequence"/>
</dbReference>
<sequence length="112" mass="12982">MWGQNEIKALGKGRVGKRGAQYVLYFDKYTTELLRPFIGKKVIVYIMMNNNVPYSEGISVEGRLSYERSFRPPRVAVFLPKALNPTLMTLYDRELIVMITVRGEDYGKEKAW</sequence>
<dbReference type="AlphaFoldDB" id="A0A830EFN9"/>
<reference evidence="2" key="1">
    <citation type="journal article" date="2014" name="Int. J. Syst. Evol. Microbiol.">
        <title>Complete genome sequence of Corynebacterium casei LMG S-19264T (=DSM 44701T), isolated from a smear-ripened cheese.</title>
        <authorList>
            <consortium name="US DOE Joint Genome Institute (JGI-PGF)"/>
            <person name="Walter F."/>
            <person name="Albersmeier A."/>
            <person name="Kalinowski J."/>
            <person name="Ruckert C."/>
        </authorList>
    </citation>
    <scope>NUCLEOTIDE SEQUENCE</scope>
    <source>
        <strain evidence="2">JCM 11219</strain>
    </source>
</reference>
<dbReference type="EMBL" id="BMNM01000005">
    <property type="protein sequence ID" value="GGI78303.1"/>
    <property type="molecule type" value="Genomic_DNA"/>
</dbReference>
<dbReference type="EMBL" id="AP026830">
    <property type="protein sequence ID" value="BDR93189.1"/>
    <property type="molecule type" value="Genomic_DNA"/>
</dbReference>
<evidence type="ECO:0000313" key="4">
    <source>
        <dbReference type="Proteomes" id="UP001060771"/>
    </source>
</evidence>
<evidence type="ECO:0000313" key="2">
    <source>
        <dbReference type="EMBL" id="GGI78303.1"/>
    </source>
</evidence>
<keyword evidence="4" id="KW-1185">Reference proteome</keyword>
<name>A0A830EFN9_9CREN</name>
<reference evidence="1" key="4">
    <citation type="journal article" date="2023" name="Microbiol. Resour. Announc.">
        <title>Complete Genome Sequence of Vulcanisaeta souniana Strain IC-059, a Hyperthermophilic Archaeon Isolated from Hot Spring Water in Japan.</title>
        <authorList>
            <person name="Kato S."/>
            <person name="Itoh T."/>
            <person name="Wu L."/>
            <person name="Ma J."/>
            <person name="Ohkuma M."/>
        </authorList>
    </citation>
    <scope>NUCLEOTIDE SEQUENCE</scope>
    <source>
        <strain evidence="1">JCM 11219</strain>
    </source>
</reference>
<proteinExistence type="predicted"/>
<reference evidence="2" key="2">
    <citation type="submission" date="2020-09" db="EMBL/GenBank/DDBJ databases">
        <authorList>
            <person name="Sun Q."/>
            <person name="Ohkuma M."/>
        </authorList>
    </citation>
    <scope>NUCLEOTIDE SEQUENCE</scope>
    <source>
        <strain evidence="2">JCM 11219</strain>
    </source>
</reference>
<evidence type="ECO:0000313" key="1">
    <source>
        <dbReference type="EMBL" id="BDR93189.1"/>
    </source>
</evidence>
<accession>A0A830EFN9</accession>
<organism evidence="2 3">
    <name type="scientific">Vulcanisaeta souniana JCM 11219</name>
    <dbReference type="NCBI Taxonomy" id="1293586"/>
    <lineage>
        <taxon>Archaea</taxon>
        <taxon>Thermoproteota</taxon>
        <taxon>Thermoprotei</taxon>
        <taxon>Thermoproteales</taxon>
        <taxon>Thermoproteaceae</taxon>
        <taxon>Vulcanisaeta</taxon>
    </lineage>
</organism>
<dbReference type="GeneID" id="76207821"/>
<protein>
    <submittedName>
        <fullName evidence="2">Uncharacterized protein</fullName>
    </submittedName>
</protein>
<dbReference type="RefSeq" id="WP_188603288.1">
    <property type="nucleotide sequence ID" value="NZ_AP026830.1"/>
</dbReference>
<gene>
    <name evidence="2" type="ORF">GCM10007112_13900</name>
    <name evidence="1" type="ORF">Vsou_22820</name>
</gene>
<dbReference type="Proteomes" id="UP001060771">
    <property type="component" value="Chromosome"/>
</dbReference>